<name>A0A9X1YF33_9BURK</name>
<sequence length="253" mass="27536">MLTLLLLTLAVAYIGFCIVLYTTQRSFQYFPTARRLGTQMAGTFQNGDTLLQLTVRPHAGPGAVLYFGGNGEDVSSSVAPLMAAFPEREIVMLHYRGYGGSAGRPTEADITADAAGLFDKVHAQHPDVIVIGRSLGSGVAARLASTRPVSKLVLVTPYDSLLGIAQRQFWFAPVRWLLIDKYETWRYVPKIKVPVLILRAELDELIPAASTEALRGRFPAAQVQYTVVAGASHNTIIDDPTYVRSLAAFDGQP</sequence>
<comment type="caution">
    <text evidence="2">The sequence shown here is derived from an EMBL/GenBank/DDBJ whole genome shotgun (WGS) entry which is preliminary data.</text>
</comment>
<dbReference type="Pfam" id="PF00561">
    <property type="entry name" value="Abhydrolase_1"/>
    <property type="match status" value="1"/>
</dbReference>
<dbReference type="AlphaFoldDB" id="A0A9X1YF33"/>
<dbReference type="GO" id="GO:0016787">
    <property type="term" value="F:hydrolase activity"/>
    <property type="evidence" value="ECO:0007669"/>
    <property type="project" value="UniProtKB-KW"/>
</dbReference>
<evidence type="ECO:0000259" key="1">
    <source>
        <dbReference type="Pfam" id="PF00561"/>
    </source>
</evidence>
<proteinExistence type="predicted"/>
<keyword evidence="2" id="KW-0378">Hydrolase</keyword>
<dbReference type="InterPro" id="IPR029058">
    <property type="entry name" value="AB_hydrolase_fold"/>
</dbReference>
<protein>
    <submittedName>
        <fullName evidence="2">Alpha/beta hydrolase</fullName>
    </submittedName>
</protein>
<dbReference type="RefSeq" id="WP_275681192.1">
    <property type="nucleotide sequence ID" value="NZ_JAJLJH010000001.1"/>
</dbReference>
<dbReference type="Proteomes" id="UP001139353">
    <property type="component" value="Unassembled WGS sequence"/>
</dbReference>
<gene>
    <name evidence="2" type="ORF">LPC04_05600</name>
</gene>
<evidence type="ECO:0000313" key="2">
    <source>
        <dbReference type="EMBL" id="MCK9685184.1"/>
    </source>
</evidence>
<dbReference type="EMBL" id="JAJLJH010000001">
    <property type="protein sequence ID" value="MCK9685184.1"/>
    <property type="molecule type" value="Genomic_DNA"/>
</dbReference>
<reference evidence="2" key="1">
    <citation type="submission" date="2021-11" db="EMBL/GenBank/DDBJ databases">
        <title>BS-T2-15 a new species belonging to the Comamonadaceae family isolated from the soil of a French oak forest.</title>
        <authorList>
            <person name="Mieszkin S."/>
            <person name="Alain K."/>
        </authorList>
    </citation>
    <scope>NUCLEOTIDE SEQUENCE</scope>
    <source>
        <strain evidence="2">BS-T2-15</strain>
    </source>
</reference>
<organism evidence="2 3">
    <name type="scientific">Scleromatobacter humisilvae</name>
    <dbReference type="NCBI Taxonomy" id="2897159"/>
    <lineage>
        <taxon>Bacteria</taxon>
        <taxon>Pseudomonadati</taxon>
        <taxon>Pseudomonadota</taxon>
        <taxon>Betaproteobacteria</taxon>
        <taxon>Burkholderiales</taxon>
        <taxon>Sphaerotilaceae</taxon>
        <taxon>Scleromatobacter</taxon>
    </lineage>
</organism>
<dbReference type="SUPFAM" id="SSF53474">
    <property type="entry name" value="alpha/beta-Hydrolases"/>
    <property type="match status" value="1"/>
</dbReference>
<keyword evidence="3" id="KW-1185">Reference proteome</keyword>
<dbReference type="Gene3D" id="3.40.50.1820">
    <property type="entry name" value="alpha/beta hydrolase"/>
    <property type="match status" value="1"/>
</dbReference>
<feature type="domain" description="AB hydrolase-1" evidence="1">
    <location>
        <begin position="64"/>
        <end position="177"/>
    </location>
</feature>
<dbReference type="InterPro" id="IPR000073">
    <property type="entry name" value="AB_hydrolase_1"/>
</dbReference>
<dbReference type="PANTHER" id="PTHR12277">
    <property type="entry name" value="ALPHA/BETA HYDROLASE DOMAIN-CONTAINING PROTEIN"/>
    <property type="match status" value="1"/>
</dbReference>
<evidence type="ECO:0000313" key="3">
    <source>
        <dbReference type="Proteomes" id="UP001139353"/>
    </source>
</evidence>
<dbReference type="PANTHER" id="PTHR12277:SF81">
    <property type="entry name" value="PROTEIN ABHD13"/>
    <property type="match status" value="1"/>
</dbReference>
<accession>A0A9X1YF33</accession>